<protein>
    <submittedName>
        <fullName evidence="1">Uncharacterized protein</fullName>
    </submittedName>
</protein>
<dbReference type="AlphaFoldDB" id="A0A172TXE2"/>
<organism evidence="1 2">
    <name type="scientific">Flavisolibacter tropicus</name>
    <dbReference type="NCBI Taxonomy" id="1492898"/>
    <lineage>
        <taxon>Bacteria</taxon>
        <taxon>Pseudomonadati</taxon>
        <taxon>Bacteroidota</taxon>
        <taxon>Chitinophagia</taxon>
        <taxon>Chitinophagales</taxon>
        <taxon>Chitinophagaceae</taxon>
        <taxon>Flavisolibacter</taxon>
    </lineage>
</organism>
<keyword evidence="2" id="KW-1185">Reference proteome</keyword>
<sequence length="328" mass="35379">MKNLVLAFTLLFAVKGQSQVVSGLYGGTLVNDSTHKVQNYEVALSEYRGKITGYSYTTFVVNDTFFYSVKTVKANLKDNELVIQDDKMIVNNFPEAPAKGVKQTNIIPVMAAGPADTVRGFNGKWSTNQTKVYYSLYGGLEMKRDSDSSQSALIGHLRELKILGPAYAATRTDAIAVADNATNKQKQPTKAVVVKTPTATTPSVSNTAVPTSIPYAQRAEKILQTLSVGSDSLTLSFYDNGVVDGDMISVYVNGETVIDNTKLTAVAVKKTIAVNATAGEIKLILVAETLGTLPPNTGLLIIQDGDNRYNVHFSADLQTNAAIILRRK</sequence>
<dbReference type="KEGG" id="fla:SY85_15910"/>
<dbReference type="EMBL" id="CP011390">
    <property type="protein sequence ID" value="ANE51759.1"/>
    <property type="molecule type" value="Genomic_DNA"/>
</dbReference>
<accession>A0A172TXE2</accession>
<reference evidence="1 2" key="2">
    <citation type="journal article" date="2016" name="Int. J. Syst. Evol. Microbiol.">
        <title>Flavisolibacter tropicus sp. nov., isolated from tropical soil.</title>
        <authorList>
            <person name="Lee J.J."/>
            <person name="Kang M.S."/>
            <person name="Kim G.S."/>
            <person name="Lee C.S."/>
            <person name="Lim S."/>
            <person name="Lee J."/>
            <person name="Roh S.H."/>
            <person name="Kang H."/>
            <person name="Ha J.M."/>
            <person name="Bae S."/>
            <person name="Jung H.Y."/>
            <person name="Kim M.K."/>
        </authorList>
    </citation>
    <scope>NUCLEOTIDE SEQUENCE [LARGE SCALE GENOMIC DNA]</scope>
    <source>
        <strain evidence="1 2">LCS9</strain>
    </source>
</reference>
<dbReference type="Proteomes" id="UP000077177">
    <property type="component" value="Chromosome"/>
</dbReference>
<name>A0A172TXE2_9BACT</name>
<evidence type="ECO:0000313" key="1">
    <source>
        <dbReference type="EMBL" id="ANE51759.1"/>
    </source>
</evidence>
<gene>
    <name evidence="1" type="ORF">SY85_15910</name>
</gene>
<reference evidence="2" key="1">
    <citation type="submission" date="2015-01" db="EMBL/GenBank/DDBJ databases">
        <title>Flavisolibacter sp./LCS9/ whole genome sequencing.</title>
        <authorList>
            <person name="Kim M.K."/>
            <person name="Srinivasan S."/>
            <person name="Lee J.-J."/>
        </authorList>
    </citation>
    <scope>NUCLEOTIDE SEQUENCE [LARGE SCALE GENOMIC DNA]</scope>
    <source>
        <strain evidence="2">LCS9</strain>
    </source>
</reference>
<evidence type="ECO:0000313" key="2">
    <source>
        <dbReference type="Proteomes" id="UP000077177"/>
    </source>
</evidence>
<proteinExistence type="predicted"/>
<dbReference type="RefSeq" id="WP_066405884.1">
    <property type="nucleotide sequence ID" value="NZ_CP011390.1"/>
</dbReference>
<dbReference type="OrthoDB" id="661134at2"/>
<dbReference type="STRING" id="1492898.SY85_15910"/>